<sequence>MATTMLSRIKRKRPLDKMSSHNGHDAKGGAEMEKCLTTVDLVSLGVGSCCGAGMYLTAGIIAAQKAGPGGILSIVLAGLGSILTGVHYAELAGICPHTSGSAYMYTYVTVGELLAFIIGWGLIVEYVIGTAAASVALSETFHSITEKRIFNFFTACTDTVGLPHIDFVAAAVCLLLMWLLASGVQMSARVNNVLNGINFIVWAVFVSASFYLGSASNWSKNGGFLPYGYVGVLSAIPTAFYAFVGFDGLATTGAECKNPVKSIPISIVLSIIINIIVFTNVVAGLTFNMPYNLLTADTAMLDVFAKKGYPALKYIVAVGAVAGLFAATFGSLFPLPRVLQAMAQDGLIFRYFASVCPTRHTALRATIVSGLVAAFLAAFINLTLLIELVLIGTLLAYVIVTYATLIIRYVDLCTSQHIPLVPVFSPVSASETYGLHESYGSAGAAASIKRKTSDTDLHHQEIDVKSNINLLHRQPSHTDTVSGVTENGGVVNIGFHDDAMTHCSRRDSANSLNKRHEDSKDSELQENVYVFKDNPEKTSSFNMYISPLPKERIALKRHLMCVSFIRLTVYVSQNMYVFLLGLYGSMFLMCAVLSNLFELLEKKNVLVIICLGLLMVTVTIMSVVLMFIPQLKHVSEGFKAPLVPLITVLTAGINIYLMTSLHWVTWLLFLAWMLIGIVIYLAYGTRNSTLNGQFSQQWDETEDDVFSTDNVGSEVVNASSVSEGESIEDAPLLNQEKD</sequence>
<feature type="domain" description="Amino acid permease/ SLC12A" evidence="7">
    <location>
        <begin position="41"/>
        <end position="396"/>
    </location>
</feature>
<dbReference type="PANTHER" id="PTHR43243:SF17">
    <property type="entry name" value="CATIONIC AMINO ACID TRANSPORTER-RELATED"/>
    <property type="match status" value="1"/>
</dbReference>
<feature type="transmembrane region" description="Helical" evidence="6">
    <location>
        <begin position="575"/>
        <end position="594"/>
    </location>
</feature>
<evidence type="ECO:0000256" key="6">
    <source>
        <dbReference type="SAM" id="Phobius"/>
    </source>
</evidence>
<dbReference type="InterPro" id="IPR004841">
    <property type="entry name" value="AA-permease/SLC12A_dom"/>
</dbReference>
<evidence type="ECO:0000256" key="3">
    <source>
        <dbReference type="ARBA" id="ARBA00022989"/>
    </source>
</evidence>
<dbReference type="PANTHER" id="PTHR43243">
    <property type="entry name" value="INNER MEMBRANE TRANSPORTER YGJI-RELATED"/>
    <property type="match status" value="1"/>
</dbReference>
<evidence type="ECO:0000259" key="7">
    <source>
        <dbReference type="Pfam" id="PF00324"/>
    </source>
</evidence>
<keyword evidence="10" id="KW-1185">Reference proteome</keyword>
<dbReference type="Proteomes" id="UP001497497">
    <property type="component" value="Unassembled WGS sequence"/>
</dbReference>
<dbReference type="Gene3D" id="1.20.1740.10">
    <property type="entry name" value="Amino acid/polyamine transporter I"/>
    <property type="match status" value="1"/>
</dbReference>
<feature type="transmembrane region" description="Helical" evidence="6">
    <location>
        <begin position="388"/>
        <end position="410"/>
    </location>
</feature>
<feature type="transmembrane region" description="Helical" evidence="6">
    <location>
        <begin position="362"/>
        <end position="382"/>
    </location>
</feature>
<evidence type="ECO:0000256" key="2">
    <source>
        <dbReference type="ARBA" id="ARBA00022692"/>
    </source>
</evidence>
<feature type="transmembrane region" description="Helical" evidence="6">
    <location>
        <begin position="193"/>
        <end position="212"/>
    </location>
</feature>
<accession>A0AAV2HC02</accession>
<evidence type="ECO:0008006" key="11">
    <source>
        <dbReference type="Google" id="ProtNLM"/>
    </source>
</evidence>
<keyword evidence="2 6" id="KW-0812">Transmembrane</keyword>
<comment type="subcellular location">
    <subcellularLocation>
        <location evidence="1">Membrane</location>
        <topology evidence="1">Multi-pass membrane protein</topology>
    </subcellularLocation>
</comment>
<dbReference type="Pfam" id="PF13906">
    <property type="entry name" value="AA_permease_C"/>
    <property type="match status" value="1"/>
</dbReference>
<feature type="region of interest" description="Disordered" evidence="5">
    <location>
        <begin position="717"/>
        <end position="738"/>
    </location>
</feature>
<keyword evidence="3 6" id="KW-1133">Transmembrane helix</keyword>
<evidence type="ECO:0000313" key="10">
    <source>
        <dbReference type="Proteomes" id="UP001497497"/>
    </source>
</evidence>
<evidence type="ECO:0000313" key="9">
    <source>
        <dbReference type="EMBL" id="CAL1531288.1"/>
    </source>
</evidence>
<protein>
    <recommendedName>
        <fullName evidence="11">Cationic amino acid transporter</fullName>
    </recommendedName>
</protein>
<comment type="caution">
    <text evidence="9">The sequence shown here is derived from an EMBL/GenBank/DDBJ whole genome shotgun (WGS) entry which is preliminary data.</text>
</comment>
<feature type="transmembrane region" description="Helical" evidence="6">
    <location>
        <begin position="640"/>
        <end position="657"/>
    </location>
</feature>
<evidence type="ECO:0000256" key="4">
    <source>
        <dbReference type="ARBA" id="ARBA00023136"/>
    </source>
</evidence>
<evidence type="ECO:0000256" key="5">
    <source>
        <dbReference type="SAM" id="MobiDB-lite"/>
    </source>
</evidence>
<feature type="transmembrane region" description="Helical" evidence="6">
    <location>
        <begin position="606"/>
        <end position="628"/>
    </location>
</feature>
<feature type="transmembrane region" description="Helical" evidence="6">
    <location>
        <begin position="41"/>
        <end position="63"/>
    </location>
</feature>
<reference evidence="9 10" key="1">
    <citation type="submission" date="2024-04" db="EMBL/GenBank/DDBJ databases">
        <authorList>
            <consortium name="Genoscope - CEA"/>
            <person name="William W."/>
        </authorList>
    </citation>
    <scope>NUCLEOTIDE SEQUENCE [LARGE SCALE GENOMIC DNA]</scope>
</reference>
<feature type="transmembrane region" description="Helical" evidence="6">
    <location>
        <begin position="102"/>
        <end position="123"/>
    </location>
</feature>
<dbReference type="AlphaFoldDB" id="A0AAV2HC02"/>
<evidence type="ECO:0000256" key="1">
    <source>
        <dbReference type="ARBA" id="ARBA00004141"/>
    </source>
</evidence>
<name>A0AAV2HC02_LYMST</name>
<dbReference type="Pfam" id="PF00324">
    <property type="entry name" value="AA_permease"/>
    <property type="match status" value="1"/>
</dbReference>
<feature type="transmembrane region" description="Helical" evidence="6">
    <location>
        <begin position="224"/>
        <end position="246"/>
    </location>
</feature>
<proteinExistence type="predicted"/>
<evidence type="ECO:0000259" key="8">
    <source>
        <dbReference type="Pfam" id="PF13906"/>
    </source>
</evidence>
<feature type="transmembrane region" description="Helical" evidence="6">
    <location>
        <begin position="267"/>
        <end position="291"/>
    </location>
</feature>
<organism evidence="9 10">
    <name type="scientific">Lymnaea stagnalis</name>
    <name type="common">Great pond snail</name>
    <name type="synonym">Helix stagnalis</name>
    <dbReference type="NCBI Taxonomy" id="6523"/>
    <lineage>
        <taxon>Eukaryota</taxon>
        <taxon>Metazoa</taxon>
        <taxon>Spiralia</taxon>
        <taxon>Lophotrochozoa</taxon>
        <taxon>Mollusca</taxon>
        <taxon>Gastropoda</taxon>
        <taxon>Heterobranchia</taxon>
        <taxon>Euthyneura</taxon>
        <taxon>Panpulmonata</taxon>
        <taxon>Hygrophila</taxon>
        <taxon>Lymnaeoidea</taxon>
        <taxon>Lymnaeidae</taxon>
        <taxon>Lymnaea</taxon>
    </lineage>
</organism>
<gene>
    <name evidence="9" type="ORF">GSLYS_00005383001</name>
</gene>
<keyword evidence="4 6" id="KW-0472">Membrane</keyword>
<dbReference type="GO" id="GO:0005886">
    <property type="term" value="C:plasma membrane"/>
    <property type="evidence" value="ECO:0007669"/>
    <property type="project" value="TreeGrafter"/>
</dbReference>
<dbReference type="InterPro" id="IPR029485">
    <property type="entry name" value="CAT_C"/>
</dbReference>
<feature type="transmembrane region" description="Helical" evidence="6">
    <location>
        <begin position="69"/>
        <end position="90"/>
    </location>
</feature>
<feature type="transmembrane region" description="Helical" evidence="6">
    <location>
        <begin position="311"/>
        <end position="333"/>
    </location>
</feature>
<dbReference type="GO" id="GO:0015171">
    <property type="term" value="F:amino acid transmembrane transporter activity"/>
    <property type="evidence" value="ECO:0007669"/>
    <property type="project" value="TreeGrafter"/>
</dbReference>
<dbReference type="EMBL" id="CAXITT010000084">
    <property type="protein sequence ID" value="CAL1531288.1"/>
    <property type="molecule type" value="Genomic_DNA"/>
</dbReference>
<feature type="transmembrane region" description="Helical" evidence="6">
    <location>
        <begin position="161"/>
        <end position="181"/>
    </location>
</feature>
<feature type="transmembrane region" description="Helical" evidence="6">
    <location>
        <begin position="663"/>
        <end position="683"/>
    </location>
</feature>
<feature type="domain" description="Cationic amino acid transporter C-terminal" evidence="8">
    <location>
        <begin position="638"/>
        <end position="688"/>
    </location>
</feature>